<name>A0AAN9JWQ5_CANGL</name>
<keyword evidence="2" id="KW-1185">Reference proteome</keyword>
<dbReference type="EMBL" id="JAYMYQ010000011">
    <property type="protein sequence ID" value="KAK7305714.1"/>
    <property type="molecule type" value="Genomic_DNA"/>
</dbReference>
<dbReference type="Proteomes" id="UP001367508">
    <property type="component" value="Unassembled WGS sequence"/>
</dbReference>
<evidence type="ECO:0000313" key="1">
    <source>
        <dbReference type="EMBL" id="KAK7305714.1"/>
    </source>
</evidence>
<reference evidence="1 2" key="1">
    <citation type="submission" date="2024-01" db="EMBL/GenBank/DDBJ databases">
        <title>The genomes of 5 underutilized Papilionoideae crops provide insights into root nodulation and disease resistanc.</title>
        <authorList>
            <person name="Jiang F."/>
        </authorList>
    </citation>
    <scope>NUCLEOTIDE SEQUENCE [LARGE SCALE GENOMIC DNA]</scope>
    <source>
        <strain evidence="1">LVBAO_FW01</strain>
        <tissue evidence="1">Leaves</tissue>
    </source>
</reference>
<dbReference type="AlphaFoldDB" id="A0AAN9JWQ5"/>
<accession>A0AAN9JWQ5</accession>
<gene>
    <name evidence="1" type="ORF">VNO77_43624</name>
</gene>
<organism evidence="1 2">
    <name type="scientific">Canavalia gladiata</name>
    <name type="common">Sword bean</name>
    <name type="synonym">Dolichos gladiatus</name>
    <dbReference type="NCBI Taxonomy" id="3824"/>
    <lineage>
        <taxon>Eukaryota</taxon>
        <taxon>Viridiplantae</taxon>
        <taxon>Streptophyta</taxon>
        <taxon>Embryophyta</taxon>
        <taxon>Tracheophyta</taxon>
        <taxon>Spermatophyta</taxon>
        <taxon>Magnoliopsida</taxon>
        <taxon>eudicotyledons</taxon>
        <taxon>Gunneridae</taxon>
        <taxon>Pentapetalae</taxon>
        <taxon>rosids</taxon>
        <taxon>fabids</taxon>
        <taxon>Fabales</taxon>
        <taxon>Fabaceae</taxon>
        <taxon>Papilionoideae</taxon>
        <taxon>50 kb inversion clade</taxon>
        <taxon>NPAAA clade</taxon>
        <taxon>indigoferoid/millettioid clade</taxon>
        <taxon>Phaseoleae</taxon>
        <taxon>Canavalia</taxon>
    </lineage>
</organism>
<evidence type="ECO:0000313" key="2">
    <source>
        <dbReference type="Proteomes" id="UP001367508"/>
    </source>
</evidence>
<comment type="caution">
    <text evidence="1">The sequence shown here is derived from an EMBL/GenBank/DDBJ whole genome shotgun (WGS) entry which is preliminary data.</text>
</comment>
<proteinExistence type="predicted"/>
<protein>
    <submittedName>
        <fullName evidence="1">Uncharacterized protein</fullName>
    </submittedName>
</protein>
<sequence length="66" mass="7702">MKIVCRYLPFTFPFSQRVKCNRFSFIVCGSCSIHVGKFYDFLSDPCKFLTHKCISHVFAGMGFHRD</sequence>